<dbReference type="EC" id="3.5.99.2" evidence="5 9"/>
<dbReference type="GO" id="GO:0050334">
    <property type="term" value="F:thiaminase activity"/>
    <property type="evidence" value="ECO:0007669"/>
    <property type="project" value="UniProtKB-EC"/>
</dbReference>
<dbReference type="EMBL" id="QWVT01000007">
    <property type="protein sequence ID" value="RID88282.1"/>
    <property type="molecule type" value="Genomic_DNA"/>
</dbReference>
<keyword evidence="12" id="KW-1185">Reference proteome</keyword>
<comment type="similarity">
    <text evidence="3 9">Belongs to the TenA family.</text>
</comment>
<dbReference type="GO" id="GO:0009229">
    <property type="term" value="P:thiamine diphosphate biosynthetic process"/>
    <property type="evidence" value="ECO:0007669"/>
    <property type="project" value="UniProtKB-UniPathway"/>
</dbReference>
<dbReference type="PANTHER" id="PTHR43198:SF2">
    <property type="entry name" value="SI:CH1073-67J19.1-RELATED"/>
    <property type="match status" value="1"/>
</dbReference>
<evidence type="ECO:0000256" key="8">
    <source>
        <dbReference type="ARBA" id="ARBA00048337"/>
    </source>
</evidence>
<evidence type="ECO:0000256" key="1">
    <source>
        <dbReference type="ARBA" id="ARBA00001881"/>
    </source>
</evidence>
<dbReference type="OrthoDB" id="34166at2"/>
<feature type="domain" description="Thiaminase-2/PQQC" evidence="10">
    <location>
        <begin position="9"/>
        <end position="214"/>
    </location>
</feature>
<dbReference type="InterPro" id="IPR004305">
    <property type="entry name" value="Thiaminase-2/PQQC"/>
</dbReference>
<dbReference type="SUPFAM" id="SSF48613">
    <property type="entry name" value="Heme oxygenase-like"/>
    <property type="match status" value="1"/>
</dbReference>
<dbReference type="InterPro" id="IPR016084">
    <property type="entry name" value="Haem_Oase-like_multi-hlx"/>
</dbReference>
<dbReference type="NCBIfam" id="TIGR04306">
    <property type="entry name" value="salvage_TenA"/>
    <property type="match status" value="1"/>
</dbReference>
<dbReference type="Proteomes" id="UP000265816">
    <property type="component" value="Unassembled WGS sequence"/>
</dbReference>
<accession>A0A398BE85</accession>
<dbReference type="GO" id="GO:0009228">
    <property type="term" value="P:thiamine biosynthetic process"/>
    <property type="evidence" value="ECO:0007669"/>
    <property type="project" value="UniProtKB-KW"/>
</dbReference>
<dbReference type="Pfam" id="PF03070">
    <property type="entry name" value="TENA_THI-4"/>
    <property type="match status" value="1"/>
</dbReference>
<comment type="subunit">
    <text evidence="4">Homotetramer.</text>
</comment>
<comment type="catalytic activity">
    <reaction evidence="8 9">
        <text>thiamine + H2O = 5-(2-hydroxyethyl)-4-methylthiazole + 4-amino-5-hydroxymethyl-2-methylpyrimidine + H(+)</text>
        <dbReference type="Rhea" id="RHEA:17509"/>
        <dbReference type="ChEBI" id="CHEBI:15377"/>
        <dbReference type="ChEBI" id="CHEBI:15378"/>
        <dbReference type="ChEBI" id="CHEBI:16892"/>
        <dbReference type="ChEBI" id="CHEBI:17957"/>
        <dbReference type="ChEBI" id="CHEBI:18385"/>
        <dbReference type="EC" id="3.5.99.2"/>
    </reaction>
</comment>
<dbReference type="CDD" id="cd19364">
    <property type="entry name" value="TenA_C_BsTenA-like"/>
    <property type="match status" value="1"/>
</dbReference>
<dbReference type="UniPathway" id="UPA00060"/>
<dbReference type="RefSeq" id="WP_119111200.1">
    <property type="nucleotide sequence ID" value="NZ_CBCSEO010000008.1"/>
</dbReference>
<evidence type="ECO:0000256" key="6">
    <source>
        <dbReference type="ARBA" id="ARBA00013647"/>
    </source>
</evidence>
<evidence type="ECO:0000313" key="12">
    <source>
        <dbReference type="Proteomes" id="UP000265816"/>
    </source>
</evidence>
<evidence type="ECO:0000256" key="5">
    <source>
        <dbReference type="ARBA" id="ARBA00012684"/>
    </source>
</evidence>
<name>A0A398BE85_9BACI</name>
<proteinExistence type="inferred from homology"/>
<comment type="function">
    <text evidence="9">Catalyzes an amino-pyrimidine hydrolysis reaction at the C5' of the pyrimidine moiety of thiamine compounds, a reaction that is part of a thiamine salvage pathway.</text>
</comment>
<dbReference type="Gene3D" id="1.20.910.10">
    <property type="entry name" value="Heme oxygenase-like"/>
    <property type="match status" value="1"/>
</dbReference>
<evidence type="ECO:0000256" key="4">
    <source>
        <dbReference type="ARBA" id="ARBA00011881"/>
    </source>
</evidence>
<evidence type="ECO:0000256" key="7">
    <source>
        <dbReference type="ARBA" id="ARBA00022977"/>
    </source>
</evidence>
<comment type="pathway">
    <text evidence="2 9">Cofactor biosynthesis; thiamine diphosphate biosynthesis.</text>
</comment>
<comment type="catalytic activity">
    <reaction evidence="1 9">
        <text>4-amino-5-aminomethyl-2-methylpyrimidine + H2O = 4-amino-5-hydroxymethyl-2-methylpyrimidine + NH4(+)</text>
        <dbReference type="Rhea" id="RHEA:31799"/>
        <dbReference type="ChEBI" id="CHEBI:15377"/>
        <dbReference type="ChEBI" id="CHEBI:16892"/>
        <dbReference type="ChEBI" id="CHEBI:28938"/>
        <dbReference type="ChEBI" id="CHEBI:63416"/>
        <dbReference type="EC" id="3.5.99.2"/>
    </reaction>
</comment>
<dbReference type="GO" id="GO:0005829">
    <property type="term" value="C:cytosol"/>
    <property type="evidence" value="ECO:0007669"/>
    <property type="project" value="TreeGrafter"/>
</dbReference>
<evidence type="ECO:0000256" key="9">
    <source>
        <dbReference type="RuleBase" id="RU363093"/>
    </source>
</evidence>
<evidence type="ECO:0000256" key="2">
    <source>
        <dbReference type="ARBA" id="ARBA00004948"/>
    </source>
</evidence>
<keyword evidence="9" id="KW-0378">Hydrolase</keyword>
<sequence length="226" mass="25937">MTFSEEIRKDASAIWEASFTHPFVTGIGDGTLPLENFRYYVLQDAYYLSHFSRIQAIGASQAPDLEGTSRLASHAQSTYQAELSLHENFSKRLGITDAERKSFKPSPTAYAYVSHMYRAALTGQFGDTLAALLPCYWLYYDIGELLKDCNPAEPIYQEMIAAYGSDWFRAIVEEEVARLDQAAEHVTAADRVRMKEHFMISTEYEYMFWEMAYTREEWPLSAQPVR</sequence>
<dbReference type="AlphaFoldDB" id="A0A398BE85"/>
<dbReference type="InterPro" id="IPR027574">
    <property type="entry name" value="Thiaminase_II"/>
</dbReference>
<evidence type="ECO:0000256" key="3">
    <source>
        <dbReference type="ARBA" id="ARBA00010264"/>
    </source>
</evidence>
<evidence type="ECO:0000313" key="11">
    <source>
        <dbReference type="EMBL" id="RID88282.1"/>
    </source>
</evidence>
<reference evidence="11 12" key="1">
    <citation type="submission" date="2018-08" db="EMBL/GenBank/DDBJ databases">
        <title>Bacillus jemisoniae sp. nov., Bacillus chryseoplanitiae sp. nov., Bacillus resnikiae sp. nov., and Bacillus frankliniae sp. nov., isolated from Viking spacecraft and associated surfaces.</title>
        <authorList>
            <person name="Seuylemezian A."/>
            <person name="Vaishampayan P."/>
        </authorList>
    </citation>
    <scope>NUCLEOTIDE SEQUENCE [LARGE SCALE GENOMIC DNA]</scope>
    <source>
        <strain evidence="11 12">JJ-247</strain>
    </source>
</reference>
<dbReference type="PANTHER" id="PTHR43198">
    <property type="entry name" value="BIFUNCTIONAL TH2 PROTEIN"/>
    <property type="match status" value="1"/>
</dbReference>
<protein>
    <recommendedName>
        <fullName evidence="6 9">Aminopyrimidine aminohydrolase</fullName>
        <ecNumber evidence="5 9">3.5.99.2</ecNumber>
    </recommendedName>
</protein>
<evidence type="ECO:0000259" key="10">
    <source>
        <dbReference type="Pfam" id="PF03070"/>
    </source>
</evidence>
<gene>
    <name evidence="11" type="primary">tenA</name>
    <name evidence="11" type="ORF">D1970_01920</name>
</gene>
<keyword evidence="7 9" id="KW-0784">Thiamine biosynthesis</keyword>
<organism evidence="11 12">
    <name type="scientific">Mesobacillus zeae</name>
    <dbReference type="NCBI Taxonomy" id="1917180"/>
    <lineage>
        <taxon>Bacteria</taxon>
        <taxon>Bacillati</taxon>
        <taxon>Bacillota</taxon>
        <taxon>Bacilli</taxon>
        <taxon>Bacillales</taxon>
        <taxon>Bacillaceae</taxon>
        <taxon>Mesobacillus</taxon>
    </lineage>
</organism>
<dbReference type="InterPro" id="IPR050967">
    <property type="entry name" value="Thiamine_Salvage_TenA"/>
</dbReference>
<comment type="caution">
    <text evidence="11">The sequence shown here is derived from an EMBL/GenBank/DDBJ whole genome shotgun (WGS) entry which is preliminary data.</text>
</comment>